<dbReference type="InterPro" id="IPR029056">
    <property type="entry name" value="Ribokinase-like"/>
</dbReference>
<evidence type="ECO:0000256" key="13">
    <source>
        <dbReference type="ARBA" id="ARBA00047377"/>
    </source>
</evidence>
<evidence type="ECO:0000256" key="7">
    <source>
        <dbReference type="ARBA" id="ARBA00022679"/>
    </source>
</evidence>
<evidence type="ECO:0000256" key="14">
    <source>
        <dbReference type="ARBA" id="ARBA00048524"/>
    </source>
</evidence>
<comment type="catalytic activity">
    <reaction evidence="13">
        <text>pyridoxal + ATP = pyridoxal 5'-phosphate + ADP + H(+)</text>
        <dbReference type="Rhea" id="RHEA:10224"/>
        <dbReference type="ChEBI" id="CHEBI:15378"/>
        <dbReference type="ChEBI" id="CHEBI:17310"/>
        <dbReference type="ChEBI" id="CHEBI:30616"/>
        <dbReference type="ChEBI" id="CHEBI:456216"/>
        <dbReference type="ChEBI" id="CHEBI:597326"/>
        <dbReference type="EC" id="2.7.1.35"/>
    </reaction>
    <physiologicalReaction direction="left-to-right" evidence="13">
        <dbReference type="Rhea" id="RHEA:10225"/>
    </physiologicalReaction>
</comment>
<evidence type="ECO:0000313" key="17">
    <source>
        <dbReference type="Proteomes" id="UP000639338"/>
    </source>
</evidence>
<organism evidence="16 17">
    <name type="scientific">Aphidius gifuensis</name>
    <name type="common">Parasitoid wasp</name>
    <dbReference type="NCBI Taxonomy" id="684658"/>
    <lineage>
        <taxon>Eukaryota</taxon>
        <taxon>Metazoa</taxon>
        <taxon>Ecdysozoa</taxon>
        <taxon>Arthropoda</taxon>
        <taxon>Hexapoda</taxon>
        <taxon>Insecta</taxon>
        <taxon>Pterygota</taxon>
        <taxon>Neoptera</taxon>
        <taxon>Endopterygota</taxon>
        <taxon>Hymenoptera</taxon>
        <taxon>Apocrita</taxon>
        <taxon>Ichneumonoidea</taxon>
        <taxon>Braconidae</taxon>
        <taxon>Aphidiinae</taxon>
        <taxon>Aphidius</taxon>
    </lineage>
</organism>
<evidence type="ECO:0000256" key="2">
    <source>
        <dbReference type="ARBA" id="ARBA00004835"/>
    </source>
</evidence>
<evidence type="ECO:0000259" key="15">
    <source>
        <dbReference type="Pfam" id="PF08543"/>
    </source>
</evidence>
<comment type="catalytic activity">
    <reaction evidence="14">
        <text>pyridoxine + ATP = pyridoxine 5'-phosphate + ADP + H(+)</text>
        <dbReference type="Rhea" id="RHEA:25108"/>
        <dbReference type="ChEBI" id="CHEBI:15378"/>
        <dbReference type="ChEBI" id="CHEBI:16709"/>
        <dbReference type="ChEBI" id="CHEBI:30616"/>
        <dbReference type="ChEBI" id="CHEBI:58589"/>
        <dbReference type="ChEBI" id="CHEBI:456216"/>
        <dbReference type="EC" id="2.7.1.35"/>
    </reaction>
    <physiologicalReaction direction="left-to-right" evidence="14">
        <dbReference type="Rhea" id="RHEA:25109"/>
    </physiologicalReaction>
</comment>
<dbReference type="InterPro" id="IPR013749">
    <property type="entry name" value="PM/HMP-P_kinase-1"/>
</dbReference>
<evidence type="ECO:0000256" key="5">
    <source>
        <dbReference type="ARBA" id="ARBA00012104"/>
    </source>
</evidence>
<dbReference type="EC" id="2.7.1.35" evidence="5"/>
<keyword evidence="17" id="KW-1185">Reference proteome</keyword>
<dbReference type="NCBIfam" id="TIGR00687">
    <property type="entry name" value="pyridox_kin"/>
    <property type="match status" value="1"/>
</dbReference>
<dbReference type="UniPathway" id="UPA01068">
    <property type="reaction ID" value="UER00298"/>
</dbReference>
<gene>
    <name evidence="16" type="ORF">HCN44_003951</name>
</gene>
<keyword evidence="9" id="KW-0418">Kinase</keyword>
<evidence type="ECO:0000256" key="6">
    <source>
        <dbReference type="ARBA" id="ARBA00018134"/>
    </source>
</evidence>
<keyword evidence="7" id="KW-0808">Transferase</keyword>
<evidence type="ECO:0000256" key="11">
    <source>
        <dbReference type="ARBA" id="ARBA00032808"/>
    </source>
</evidence>
<comment type="pathway">
    <text evidence="3">Cofactor metabolism; pyridoxal 5'-phosphate salvage; pyridoxal 5'-phosphate from pyridoxal: step 1/1.</text>
</comment>
<dbReference type="EMBL" id="JACMRX010000002">
    <property type="protein sequence ID" value="KAF7994479.1"/>
    <property type="molecule type" value="Genomic_DNA"/>
</dbReference>
<dbReference type="GO" id="GO:0008478">
    <property type="term" value="F:pyridoxal kinase activity"/>
    <property type="evidence" value="ECO:0007669"/>
    <property type="project" value="UniProtKB-EC"/>
</dbReference>
<proteinExistence type="inferred from homology"/>
<dbReference type="Pfam" id="PF08543">
    <property type="entry name" value="Phos_pyr_kin"/>
    <property type="match status" value="1"/>
</dbReference>
<feature type="domain" description="Pyridoxamine kinase/Phosphomethylpyrimidine kinase" evidence="15">
    <location>
        <begin position="82"/>
        <end position="259"/>
    </location>
</feature>
<dbReference type="Gene3D" id="3.40.1190.20">
    <property type="match status" value="1"/>
</dbReference>
<dbReference type="InterPro" id="IPR004625">
    <property type="entry name" value="PyrdxlKinase"/>
</dbReference>
<dbReference type="GO" id="GO:0005829">
    <property type="term" value="C:cytosol"/>
    <property type="evidence" value="ECO:0007669"/>
    <property type="project" value="TreeGrafter"/>
</dbReference>
<comment type="pathway">
    <text evidence="2">Cofactor metabolism; pyridoxal 5'-phosphate salvage; pyridoxine 5'-phosphate from pyridoxine: step 1/1.</text>
</comment>
<keyword evidence="10" id="KW-0067">ATP-binding</keyword>
<evidence type="ECO:0000256" key="4">
    <source>
        <dbReference type="ARBA" id="ARBA00008805"/>
    </source>
</evidence>
<evidence type="ECO:0000256" key="10">
    <source>
        <dbReference type="ARBA" id="ARBA00022840"/>
    </source>
</evidence>
<comment type="pathway">
    <text evidence="1">Cofactor metabolism; pyridoxal 5'-phosphate salvage; pyridoxamine 5'-phosphate from pyridoxamine: step 1/1.</text>
</comment>
<comment type="similarity">
    <text evidence="4">Belongs to the pyridoxine kinase family.</text>
</comment>
<dbReference type="PANTHER" id="PTHR10534:SF2">
    <property type="entry name" value="PYRIDOXAL KINASE"/>
    <property type="match status" value="1"/>
</dbReference>
<comment type="catalytic activity">
    <reaction evidence="12">
        <text>pyridoxamine + ATP = pyridoxamine 5'-phosphate + ADP + H(+)</text>
        <dbReference type="Rhea" id="RHEA:25104"/>
        <dbReference type="ChEBI" id="CHEBI:15378"/>
        <dbReference type="ChEBI" id="CHEBI:30616"/>
        <dbReference type="ChEBI" id="CHEBI:57761"/>
        <dbReference type="ChEBI" id="CHEBI:58451"/>
        <dbReference type="ChEBI" id="CHEBI:456216"/>
        <dbReference type="EC" id="2.7.1.35"/>
    </reaction>
    <physiologicalReaction direction="left-to-right" evidence="12">
        <dbReference type="Rhea" id="RHEA:25105"/>
    </physiologicalReaction>
</comment>
<dbReference type="PANTHER" id="PTHR10534">
    <property type="entry name" value="PYRIDOXAL KINASE"/>
    <property type="match status" value="1"/>
</dbReference>
<evidence type="ECO:0000256" key="9">
    <source>
        <dbReference type="ARBA" id="ARBA00022777"/>
    </source>
</evidence>
<name>A0A834Y071_APHGI</name>
<dbReference type="GO" id="GO:0005524">
    <property type="term" value="F:ATP binding"/>
    <property type="evidence" value="ECO:0007669"/>
    <property type="project" value="UniProtKB-KW"/>
</dbReference>
<dbReference type="AlphaFoldDB" id="A0A834Y071"/>
<dbReference type="SUPFAM" id="SSF53613">
    <property type="entry name" value="Ribokinase-like"/>
    <property type="match status" value="1"/>
</dbReference>
<evidence type="ECO:0000256" key="1">
    <source>
        <dbReference type="ARBA" id="ARBA00004750"/>
    </source>
</evidence>
<sequence length="294" mass="32685">MEKKRHVLSIQSHVVSGYVGNKCATFPLQLLGFEVDAINSVQFSNHTGYKIVKGEVLNDVHLSQLAEGIAANDLDHYSHLLTGYVGSASFLKRIAQLVPILKQKNPNLIYVCDPVMGDNGKLYVPDELVDIYKNEIVPLADILTPNQFELGLLVDQKITSLNDVKEAILKLHGKGPKTVVVSSTEIDNKLEALVSNSTDKCVIKIEIPKIPTNYTGSGDLFAALFLAHSHYEAELKTALEKTINSLHSVLLKTYEYRQGFNNDTVQKAKTKELRLIQSKYVIENPPDILKAQYL</sequence>
<evidence type="ECO:0000256" key="3">
    <source>
        <dbReference type="ARBA" id="ARBA00005210"/>
    </source>
</evidence>
<dbReference type="GO" id="GO:0009443">
    <property type="term" value="P:pyridoxal 5'-phosphate salvage"/>
    <property type="evidence" value="ECO:0007669"/>
    <property type="project" value="InterPro"/>
</dbReference>
<keyword evidence="8" id="KW-0547">Nucleotide-binding</keyword>
<evidence type="ECO:0000256" key="8">
    <source>
        <dbReference type="ARBA" id="ARBA00022741"/>
    </source>
</evidence>
<reference evidence="16 17" key="1">
    <citation type="submission" date="2020-08" db="EMBL/GenBank/DDBJ databases">
        <title>Aphidius gifuensis genome sequencing and assembly.</title>
        <authorList>
            <person name="Du Z."/>
        </authorList>
    </citation>
    <scope>NUCLEOTIDE SEQUENCE [LARGE SCALE GENOMIC DNA]</scope>
    <source>
        <strain evidence="16">YNYX2018</strain>
        <tissue evidence="16">Adults</tissue>
    </source>
</reference>
<dbReference type="CDD" id="cd01173">
    <property type="entry name" value="pyridoxal_pyridoxamine_kinase"/>
    <property type="match status" value="1"/>
</dbReference>
<comment type="caution">
    <text evidence="16">The sequence shown here is derived from an EMBL/GenBank/DDBJ whole genome shotgun (WGS) entry which is preliminary data.</text>
</comment>
<dbReference type="OrthoDB" id="2104723at2759"/>
<evidence type="ECO:0000256" key="12">
    <source>
        <dbReference type="ARBA" id="ARBA00047310"/>
    </source>
</evidence>
<evidence type="ECO:0000313" key="16">
    <source>
        <dbReference type="EMBL" id="KAF7994479.1"/>
    </source>
</evidence>
<protein>
    <recommendedName>
        <fullName evidence="6">Pyridoxal kinase</fullName>
        <ecNumber evidence="5">2.7.1.35</ecNumber>
    </recommendedName>
    <alternativeName>
        <fullName evidence="11">Pyridoxine kinase</fullName>
    </alternativeName>
</protein>
<dbReference type="Proteomes" id="UP000639338">
    <property type="component" value="Unassembled WGS sequence"/>
</dbReference>
<accession>A0A834Y071</accession>